<protein>
    <submittedName>
        <fullName evidence="2">Uncharacterized protein</fullName>
    </submittedName>
</protein>
<evidence type="ECO:0000256" key="1">
    <source>
        <dbReference type="SAM" id="MobiDB-lite"/>
    </source>
</evidence>
<evidence type="ECO:0000313" key="2">
    <source>
        <dbReference type="EMBL" id="GAA2735196.1"/>
    </source>
</evidence>
<proteinExistence type="predicted"/>
<organism evidence="2 3">
    <name type="scientific">Actinocorallia aurantiaca</name>
    <dbReference type="NCBI Taxonomy" id="46204"/>
    <lineage>
        <taxon>Bacteria</taxon>
        <taxon>Bacillati</taxon>
        <taxon>Actinomycetota</taxon>
        <taxon>Actinomycetes</taxon>
        <taxon>Streptosporangiales</taxon>
        <taxon>Thermomonosporaceae</taxon>
        <taxon>Actinocorallia</taxon>
    </lineage>
</organism>
<reference evidence="2 3" key="1">
    <citation type="journal article" date="2019" name="Int. J. Syst. Evol. Microbiol.">
        <title>The Global Catalogue of Microorganisms (GCM) 10K type strain sequencing project: providing services to taxonomists for standard genome sequencing and annotation.</title>
        <authorList>
            <consortium name="The Broad Institute Genomics Platform"/>
            <consortium name="The Broad Institute Genome Sequencing Center for Infectious Disease"/>
            <person name="Wu L."/>
            <person name="Ma J."/>
        </authorList>
    </citation>
    <scope>NUCLEOTIDE SEQUENCE [LARGE SCALE GENOMIC DNA]</scope>
    <source>
        <strain evidence="2 3">JCM 8201</strain>
    </source>
</reference>
<accession>A0ABN3UMQ3</accession>
<evidence type="ECO:0000313" key="3">
    <source>
        <dbReference type="Proteomes" id="UP001501842"/>
    </source>
</evidence>
<gene>
    <name evidence="2" type="ORF">GCM10010439_59350</name>
</gene>
<dbReference type="EMBL" id="BAAATZ010000029">
    <property type="protein sequence ID" value="GAA2735196.1"/>
    <property type="molecule type" value="Genomic_DNA"/>
</dbReference>
<dbReference type="Proteomes" id="UP001501842">
    <property type="component" value="Unassembled WGS sequence"/>
</dbReference>
<keyword evidence="3" id="KW-1185">Reference proteome</keyword>
<sequence length="110" mass="12428">MRRRTLRPHQRVGGFSQGRSGTVSIRMSSALYMNAAHISTFADLSLLVGPYPDDQRWERLLSVKGTHLQQMFFCRMARCSSFQAAPVRAGAADGTFRSDARQAPLRRRDQ</sequence>
<name>A0ABN3UMQ3_9ACTN</name>
<comment type="caution">
    <text evidence="2">The sequence shown here is derived from an EMBL/GenBank/DDBJ whole genome shotgun (WGS) entry which is preliminary data.</text>
</comment>
<feature type="compositionally biased region" description="Basic and acidic residues" evidence="1">
    <location>
        <begin position="96"/>
        <end position="110"/>
    </location>
</feature>
<feature type="region of interest" description="Disordered" evidence="1">
    <location>
        <begin position="88"/>
        <end position="110"/>
    </location>
</feature>